<keyword evidence="10" id="KW-1185">Reference proteome</keyword>
<keyword evidence="5" id="KW-0862">Zinc</keyword>
<dbReference type="InterPro" id="IPR000834">
    <property type="entry name" value="Peptidase_M14"/>
</dbReference>
<sequence length="527" mass="58459">MSLLRVVGTAEVLEGLRDIEELDLDPDSARLWTDGVKWRIAAMAPPTVIPVLEQRGCDVYELMSDADLLAYYDEIGSPPPTETIAFSGGVTPGPLLKPRRASEIEAGLDALASKYKDYCKRIMLETTSGGNKCSYLKIGVGPSGPKRPVVLFTGGLHGREWVPPDALLSLAENLLAAYHDGADLYFPATTISFRGDKNKPLPSDRPQYFPEYVIKAETIVPILRKVDLLIFPLANPDGREFDLDHPKIHKYGWRKSRRSVGPDPKGNPAHGVDINRNFPIGWDFDRYYQMGLYRARYGRPPSDKTPGDGAVGELYRGSAPLSEIETRNVATLMETYPISYFVDVHTAGRAIMWSWGMEENGTNPAMTYRNPVYDGTRDGLMADDPKFPVGRVDYKEYLPPRIAERNEFISRLMASAILRSANRGELPASGGFAEYHTVHLAQQDAKPWLAFGGPLTSTSQNYATALQFIRPDRPPTYACVFEAGDDEEGLFHPVYAAHNPQFQKQNREIQSALIALLQSAATFGVQS</sequence>
<dbReference type="Proteomes" id="UP001500280">
    <property type="component" value="Unassembled WGS sequence"/>
</dbReference>
<dbReference type="PANTHER" id="PTHR11705:SF143">
    <property type="entry name" value="SLL0236 PROTEIN"/>
    <property type="match status" value="1"/>
</dbReference>
<protein>
    <submittedName>
        <fullName evidence="9">M14 family metallopeptidase</fullName>
    </submittedName>
</protein>
<comment type="similarity">
    <text evidence="2 7">Belongs to the peptidase M14 family.</text>
</comment>
<keyword evidence="3" id="KW-0645">Protease</keyword>
<organism evidence="9 10">
    <name type="scientific">Kribbella yunnanensis</name>
    <dbReference type="NCBI Taxonomy" id="190194"/>
    <lineage>
        <taxon>Bacteria</taxon>
        <taxon>Bacillati</taxon>
        <taxon>Actinomycetota</taxon>
        <taxon>Actinomycetes</taxon>
        <taxon>Propionibacteriales</taxon>
        <taxon>Kribbellaceae</taxon>
        <taxon>Kribbella</taxon>
    </lineage>
</organism>
<proteinExistence type="inferred from homology"/>
<evidence type="ECO:0000256" key="7">
    <source>
        <dbReference type="PROSITE-ProRule" id="PRU01379"/>
    </source>
</evidence>
<evidence type="ECO:0000313" key="9">
    <source>
        <dbReference type="EMBL" id="GAA1663681.1"/>
    </source>
</evidence>
<feature type="domain" description="Peptidase M14" evidence="8">
    <location>
        <begin position="97"/>
        <end position="472"/>
    </location>
</feature>
<comment type="cofactor">
    <cofactor evidence="1">
        <name>Zn(2+)</name>
        <dbReference type="ChEBI" id="CHEBI:29105"/>
    </cofactor>
</comment>
<dbReference type="EMBL" id="BAAANF010000001">
    <property type="protein sequence ID" value="GAA1663681.1"/>
    <property type="molecule type" value="Genomic_DNA"/>
</dbReference>
<dbReference type="PRINTS" id="PR00765">
    <property type="entry name" value="CRBOXYPTASEA"/>
</dbReference>
<dbReference type="SMART" id="SM00631">
    <property type="entry name" value="Zn_pept"/>
    <property type="match status" value="1"/>
</dbReference>
<evidence type="ECO:0000256" key="3">
    <source>
        <dbReference type="ARBA" id="ARBA00022670"/>
    </source>
</evidence>
<evidence type="ECO:0000256" key="5">
    <source>
        <dbReference type="ARBA" id="ARBA00022833"/>
    </source>
</evidence>
<dbReference type="Gene3D" id="3.40.630.10">
    <property type="entry name" value="Zn peptidases"/>
    <property type="match status" value="1"/>
</dbReference>
<dbReference type="PANTHER" id="PTHR11705">
    <property type="entry name" value="PROTEASE FAMILY M14 CARBOXYPEPTIDASE A,B"/>
    <property type="match status" value="1"/>
</dbReference>
<dbReference type="PROSITE" id="PS52035">
    <property type="entry name" value="PEPTIDASE_M14"/>
    <property type="match status" value="1"/>
</dbReference>
<name>A0ABP4RXA0_9ACTN</name>
<evidence type="ECO:0000313" key="10">
    <source>
        <dbReference type="Proteomes" id="UP001500280"/>
    </source>
</evidence>
<keyword evidence="4" id="KW-0378">Hydrolase</keyword>
<keyword evidence="6" id="KW-0482">Metalloprotease</keyword>
<accession>A0ABP4RXA0</accession>
<comment type="caution">
    <text evidence="7">Lacks conserved residue(s) required for the propagation of feature annotation.</text>
</comment>
<evidence type="ECO:0000256" key="6">
    <source>
        <dbReference type="ARBA" id="ARBA00023049"/>
    </source>
</evidence>
<evidence type="ECO:0000259" key="8">
    <source>
        <dbReference type="PROSITE" id="PS52035"/>
    </source>
</evidence>
<dbReference type="SUPFAM" id="SSF53187">
    <property type="entry name" value="Zn-dependent exopeptidases"/>
    <property type="match status" value="1"/>
</dbReference>
<gene>
    <name evidence="9" type="ORF">GCM10009745_01640</name>
</gene>
<evidence type="ECO:0000256" key="4">
    <source>
        <dbReference type="ARBA" id="ARBA00022801"/>
    </source>
</evidence>
<dbReference type="RefSeq" id="WP_344143999.1">
    <property type="nucleotide sequence ID" value="NZ_BAAANF010000001.1"/>
</dbReference>
<reference evidence="10" key="1">
    <citation type="journal article" date="2019" name="Int. J. Syst. Evol. Microbiol.">
        <title>The Global Catalogue of Microorganisms (GCM) 10K type strain sequencing project: providing services to taxonomists for standard genome sequencing and annotation.</title>
        <authorList>
            <consortium name="The Broad Institute Genomics Platform"/>
            <consortium name="The Broad Institute Genome Sequencing Center for Infectious Disease"/>
            <person name="Wu L."/>
            <person name="Ma J."/>
        </authorList>
    </citation>
    <scope>NUCLEOTIDE SEQUENCE [LARGE SCALE GENOMIC DNA]</scope>
    <source>
        <strain evidence="10">JCM 14307</strain>
    </source>
</reference>
<evidence type="ECO:0000256" key="2">
    <source>
        <dbReference type="ARBA" id="ARBA00005988"/>
    </source>
</evidence>
<comment type="caution">
    <text evidence="9">The sequence shown here is derived from an EMBL/GenBank/DDBJ whole genome shotgun (WGS) entry which is preliminary data.</text>
</comment>
<evidence type="ECO:0000256" key="1">
    <source>
        <dbReference type="ARBA" id="ARBA00001947"/>
    </source>
</evidence>
<dbReference type="Pfam" id="PF00246">
    <property type="entry name" value="Peptidase_M14"/>
    <property type="match status" value="1"/>
</dbReference>